<dbReference type="Pfam" id="PF02803">
    <property type="entry name" value="Thiolase_C"/>
    <property type="match status" value="1"/>
</dbReference>
<comment type="similarity">
    <text evidence="2 7">Belongs to the thiolase-like superfamily. Thiolase family.</text>
</comment>
<dbReference type="PROSITE" id="PS00099">
    <property type="entry name" value="THIOLASE_3"/>
    <property type="match status" value="1"/>
</dbReference>
<dbReference type="Gene3D" id="3.40.47.10">
    <property type="match status" value="1"/>
</dbReference>
<dbReference type="Pfam" id="PF00108">
    <property type="entry name" value="Thiolase_N"/>
    <property type="match status" value="1"/>
</dbReference>
<dbReference type="EC" id="2.3.1.16" evidence="5"/>
<dbReference type="PROSITE" id="PS00737">
    <property type="entry name" value="THIOLASE_2"/>
    <property type="match status" value="1"/>
</dbReference>
<comment type="pathway">
    <text evidence="1">Lipid metabolism.</text>
</comment>
<accession>A0A562L891</accession>
<dbReference type="InterPro" id="IPR002155">
    <property type="entry name" value="Thiolase"/>
</dbReference>
<evidence type="ECO:0000256" key="5">
    <source>
        <dbReference type="ARBA" id="ARBA00024073"/>
    </source>
</evidence>
<dbReference type="InterPro" id="IPR020616">
    <property type="entry name" value="Thiolase_N"/>
</dbReference>
<evidence type="ECO:0000256" key="4">
    <source>
        <dbReference type="ARBA" id="ARBA00023315"/>
    </source>
</evidence>
<evidence type="ECO:0000256" key="1">
    <source>
        <dbReference type="ARBA" id="ARBA00005189"/>
    </source>
</evidence>
<feature type="domain" description="Thiolase C-terminal" evidence="9">
    <location>
        <begin position="278"/>
        <end position="399"/>
    </location>
</feature>
<keyword evidence="11" id="KW-1185">Reference proteome</keyword>
<protein>
    <recommendedName>
        <fullName evidence="5">acetyl-CoA C-acyltransferase</fullName>
        <ecNumber evidence="5">2.3.1.16</ecNumber>
    </recommendedName>
</protein>
<dbReference type="InterPro" id="IPR020610">
    <property type="entry name" value="Thiolase_AS"/>
</dbReference>
<dbReference type="EMBL" id="VLKN01000003">
    <property type="protein sequence ID" value="TWI03879.1"/>
    <property type="molecule type" value="Genomic_DNA"/>
</dbReference>
<keyword evidence="3 7" id="KW-0808">Transferase</keyword>
<evidence type="ECO:0000256" key="3">
    <source>
        <dbReference type="ARBA" id="ARBA00022679"/>
    </source>
</evidence>
<dbReference type="InterPro" id="IPR020613">
    <property type="entry name" value="Thiolase_CS"/>
</dbReference>
<dbReference type="GO" id="GO:0005737">
    <property type="term" value="C:cytoplasm"/>
    <property type="evidence" value="ECO:0007669"/>
    <property type="project" value="UniProtKB-ARBA"/>
</dbReference>
<dbReference type="PROSITE" id="PS00098">
    <property type="entry name" value="THIOLASE_1"/>
    <property type="match status" value="1"/>
</dbReference>
<name>A0A562L891_9GAMM</name>
<dbReference type="CDD" id="cd00751">
    <property type="entry name" value="thiolase"/>
    <property type="match status" value="1"/>
</dbReference>
<proteinExistence type="inferred from homology"/>
<feature type="active site" description="Proton acceptor" evidence="6">
    <location>
        <position position="387"/>
    </location>
</feature>
<keyword evidence="4 7" id="KW-0012">Acyltransferase</keyword>
<dbReference type="GO" id="GO:0010124">
    <property type="term" value="P:phenylacetate catabolic process"/>
    <property type="evidence" value="ECO:0007669"/>
    <property type="project" value="TreeGrafter"/>
</dbReference>
<evidence type="ECO:0000256" key="7">
    <source>
        <dbReference type="RuleBase" id="RU003557"/>
    </source>
</evidence>
<evidence type="ECO:0000313" key="11">
    <source>
        <dbReference type="Proteomes" id="UP000315167"/>
    </source>
</evidence>
<dbReference type="Proteomes" id="UP000315167">
    <property type="component" value="Unassembled WGS sequence"/>
</dbReference>
<evidence type="ECO:0000313" key="10">
    <source>
        <dbReference type="EMBL" id="TWI03879.1"/>
    </source>
</evidence>
<evidence type="ECO:0000256" key="6">
    <source>
        <dbReference type="PIRSR" id="PIRSR000429-1"/>
    </source>
</evidence>
<dbReference type="NCBIfam" id="TIGR01930">
    <property type="entry name" value="AcCoA-C-Actrans"/>
    <property type="match status" value="1"/>
</dbReference>
<feature type="active site" description="Proton acceptor" evidence="6">
    <location>
        <position position="357"/>
    </location>
</feature>
<dbReference type="GO" id="GO:0003988">
    <property type="term" value="F:acetyl-CoA C-acyltransferase activity"/>
    <property type="evidence" value="ECO:0007669"/>
    <property type="project" value="UniProtKB-EC"/>
</dbReference>
<dbReference type="AlphaFoldDB" id="A0A562L891"/>
<dbReference type="FunFam" id="3.40.47.10:FF:000010">
    <property type="entry name" value="Acetyl-CoA acetyltransferase (Thiolase)"/>
    <property type="match status" value="1"/>
</dbReference>
<dbReference type="PIRSF" id="PIRSF000429">
    <property type="entry name" value="Ac-CoA_Ac_transf"/>
    <property type="match status" value="1"/>
</dbReference>
<dbReference type="PANTHER" id="PTHR43853:SF21">
    <property type="entry name" value="STEROID 3-KETOACYL-COA THIOLASE"/>
    <property type="match status" value="1"/>
</dbReference>
<evidence type="ECO:0000259" key="9">
    <source>
        <dbReference type="Pfam" id="PF02803"/>
    </source>
</evidence>
<dbReference type="GO" id="GO:0006635">
    <property type="term" value="P:fatty acid beta-oxidation"/>
    <property type="evidence" value="ECO:0007669"/>
    <property type="project" value="TreeGrafter"/>
</dbReference>
<dbReference type="NCBIfam" id="NF006553">
    <property type="entry name" value="PRK09052.1"/>
    <property type="match status" value="1"/>
</dbReference>
<dbReference type="PANTHER" id="PTHR43853">
    <property type="entry name" value="3-KETOACYL-COA THIOLASE, PEROXISOMAL"/>
    <property type="match status" value="1"/>
</dbReference>
<reference evidence="10 11" key="1">
    <citation type="journal article" date="2015" name="Stand. Genomic Sci.">
        <title>Genomic Encyclopedia of Bacterial and Archaeal Type Strains, Phase III: the genomes of soil and plant-associated and newly described type strains.</title>
        <authorList>
            <person name="Whitman W.B."/>
            <person name="Woyke T."/>
            <person name="Klenk H.P."/>
            <person name="Zhou Y."/>
            <person name="Lilburn T.G."/>
            <person name="Beck B.J."/>
            <person name="De Vos P."/>
            <person name="Vandamme P."/>
            <person name="Eisen J.A."/>
            <person name="Garrity G."/>
            <person name="Hugenholtz P."/>
            <person name="Kyrpides N.C."/>
        </authorList>
    </citation>
    <scope>NUCLEOTIDE SEQUENCE [LARGE SCALE GENOMIC DNA]</scope>
    <source>
        <strain evidence="10 11">CGMCC 1.10821</strain>
    </source>
</reference>
<evidence type="ECO:0000259" key="8">
    <source>
        <dbReference type="Pfam" id="PF00108"/>
    </source>
</evidence>
<dbReference type="OrthoDB" id="8951704at2"/>
<feature type="domain" description="Thiolase N-terminal" evidence="8">
    <location>
        <begin position="9"/>
        <end position="271"/>
    </location>
</feature>
<organism evidence="10 11">
    <name type="scientific">Luteimonas cucumeris</name>
    <dbReference type="NCBI Taxonomy" id="985012"/>
    <lineage>
        <taxon>Bacteria</taxon>
        <taxon>Pseudomonadati</taxon>
        <taxon>Pseudomonadota</taxon>
        <taxon>Gammaproteobacteria</taxon>
        <taxon>Lysobacterales</taxon>
        <taxon>Lysobacteraceae</taxon>
        <taxon>Luteimonas</taxon>
    </lineage>
</organism>
<gene>
    <name evidence="10" type="ORF">IP90_01697</name>
</gene>
<evidence type="ECO:0000256" key="2">
    <source>
        <dbReference type="ARBA" id="ARBA00010982"/>
    </source>
</evidence>
<dbReference type="InterPro" id="IPR020617">
    <property type="entry name" value="Thiolase_C"/>
</dbReference>
<dbReference type="SUPFAM" id="SSF53901">
    <property type="entry name" value="Thiolase-like"/>
    <property type="match status" value="2"/>
</dbReference>
<dbReference type="InterPro" id="IPR020615">
    <property type="entry name" value="Thiolase_acyl_enz_int_AS"/>
</dbReference>
<sequence length="401" mass="41908">MSKQIQDAYIVAATRTPVGKAPKGVFRNTRPDDMLAHVLKAVVAQAPGIDLGRIDDAIIGCAMPEGEQGMNVARIGVLLAGLPDTVAAQTINRFCSSGLQAVALAADQIRLGNADLVLAGGTESMSMVPMMGNKVALSPSVFRDDHVAIAYGMGITAEKVAEEWKVSREDQDAFALASHQKAITAIQAGEFRNEITPYEVVSHVPDPAGNVVRLRKQLVENDEGPRPDSSAEGLAKLRPVFRNGQFGGTVTAGNSSQMSDGAAGVLLASEQAIKDYGLTPLARFVSFSVAGVRPEVMGIGPIAAIPKALKQAGLTKNQLDWIELNEAFAAQALAVIRDSGLDPSKVNPLGGAIALGHPLGATGAVRTATIVHGLRRRQLKYGMVTMCIGTGMGAAGIFEAL</sequence>
<feature type="active site" description="Acyl-thioester intermediate" evidence="6">
    <location>
        <position position="95"/>
    </location>
</feature>
<dbReference type="RefSeq" id="WP_144899165.1">
    <property type="nucleotide sequence ID" value="NZ_VLKN01000003.1"/>
</dbReference>
<dbReference type="InterPro" id="IPR016039">
    <property type="entry name" value="Thiolase-like"/>
</dbReference>
<comment type="caution">
    <text evidence="10">The sequence shown here is derived from an EMBL/GenBank/DDBJ whole genome shotgun (WGS) entry which is preliminary data.</text>
</comment>
<dbReference type="InterPro" id="IPR050215">
    <property type="entry name" value="Thiolase-like_sf_Thiolase"/>
</dbReference>